<dbReference type="PROSITE" id="PS51257">
    <property type="entry name" value="PROKAR_LIPOPROTEIN"/>
    <property type="match status" value="1"/>
</dbReference>
<name>A0ABW6A2X7_9BACT</name>
<feature type="region of interest" description="Disordered" evidence="1">
    <location>
        <begin position="20"/>
        <end position="42"/>
    </location>
</feature>
<evidence type="ECO:0000313" key="3">
    <source>
        <dbReference type="Proteomes" id="UP001597511"/>
    </source>
</evidence>
<evidence type="ECO:0008006" key="4">
    <source>
        <dbReference type="Google" id="ProtNLM"/>
    </source>
</evidence>
<protein>
    <recommendedName>
        <fullName evidence="4">TLP18.3, Psb32 and MOLO-1 founding protein of phosphatase</fullName>
    </recommendedName>
</protein>
<dbReference type="Proteomes" id="UP001597511">
    <property type="component" value="Unassembled WGS sequence"/>
</dbReference>
<feature type="compositionally biased region" description="Low complexity" evidence="1">
    <location>
        <begin position="20"/>
        <end position="30"/>
    </location>
</feature>
<gene>
    <name evidence="2" type="ORF">ACFS6H_02780</name>
</gene>
<keyword evidence="3" id="KW-1185">Reference proteome</keyword>
<accession>A0ABW6A2X7</accession>
<organism evidence="2 3">
    <name type="scientific">Terrimonas rubra</name>
    <dbReference type="NCBI Taxonomy" id="1035890"/>
    <lineage>
        <taxon>Bacteria</taxon>
        <taxon>Pseudomonadati</taxon>
        <taxon>Bacteroidota</taxon>
        <taxon>Chitinophagia</taxon>
        <taxon>Chitinophagales</taxon>
        <taxon>Chitinophagaceae</taxon>
        <taxon>Terrimonas</taxon>
    </lineage>
</organism>
<comment type="caution">
    <text evidence="2">The sequence shown here is derived from an EMBL/GenBank/DDBJ whole genome shotgun (WGS) entry which is preliminary data.</text>
</comment>
<sequence>MFKVFFIAVSCLTIMSCNNNSPQPTVNNNPSKDSATAPEKPKDTIAGLKDLTINEAYYEQKVKKAKKLADSTITSLSLTDIEDINRNNDAAVKIIDTLWHTDTEQIIIVALDGETEMSAYLVHVKNNRLKQFEQVYYADVVEYFMQVNSTIKDNRLSIVTTTDADGSTTKKATNFLFKDGSLQKIN</sequence>
<dbReference type="EMBL" id="JBHUOZ010000001">
    <property type="protein sequence ID" value="MFD2918618.1"/>
    <property type="molecule type" value="Genomic_DNA"/>
</dbReference>
<evidence type="ECO:0000313" key="2">
    <source>
        <dbReference type="EMBL" id="MFD2918618.1"/>
    </source>
</evidence>
<dbReference type="RefSeq" id="WP_386094990.1">
    <property type="nucleotide sequence ID" value="NZ_JBHUOZ010000001.1"/>
</dbReference>
<proteinExistence type="predicted"/>
<reference evidence="3" key="1">
    <citation type="journal article" date="2019" name="Int. J. Syst. Evol. Microbiol.">
        <title>The Global Catalogue of Microorganisms (GCM) 10K type strain sequencing project: providing services to taxonomists for standard genome sequencing and annotation.</title>
        <authorList>
            <consortium name="The Broad Institute Genomics Platform"/>
            <consortium name="The Broad Institute Genome Sequencing Center for Infectious Disease"/>
            <person name="Wu L."/>
            <person name="Ma J."/>
        </authorList>
    </citation>
    <scope>NUCLEOTIDE SEQUENCE [LARGE SCALE GENOMIC DNA]</scope>
    <source>
        <strain evidence="3">KCTC 23299</strain>
    </source>
</reference>
<evidence type="ECO:0000256" key="1">
    <source>
        <dbReference type="SAM" id="MobiDB-lite"/>
    </source>
</evidence>